<reference evidence="6 7" key="1">
    <citation type="submission" date="2016-10" db="EMBL/GenBank/DDBJ databases">
        <authorList>
            <person name="de Groot N.N."/>
        </authorList>
    </citation>
    <scope>NUCLEOTIDE SEQUENCE [LARGE SCALE GENOMIC DNA]</scope>
    <source>
        <strain evidence="6 7">ML2</strain>
    </source>
</reference>
<dbReference type="AlphaFoldDB" id="A0A1I5ATS4"/>
<evidence type="ECO:0000256" key="3">
    <source>
        <dbReference type="SAM" id="MobiDB-lite"/>
    </source>
</evidence>
<evidence type="ECO:0000256" key="2">
    <source>
        <dbReference type="ARBA" id="ARBA00022729"/>
    </source>
</evidence>
<dbReference type="CDD" id="cd06343">
    <property type="entry name" value="PBP1_ABC_ligand_binding-like"/>
    <property type="match status" value="1"/>
</dbReference>
<dbReference type="OrthoDB" id="9783240at2"/>
<evidence type="ECO:0000259" key="5">
    <source>
        <dbReference type="Pfam" id="PF13458"/>
    </source>
</evidence>
<evidence type="ECO:0000313" key="6">
    <source>
        <dbReference type="EMBL" id="SFN65599.1"/>
    </source>
</evidence>
<evidence type="ECO:0000256" key="4">
    <source>
        <dbReference type="SAM" id="SignalP"/>
    </source>
</evidence>
<dbReference type="SUPFAM" id="SSF53822">
    <property type="entry name" value="Periplasmic binding protein-like I"/>
    <property type="match status" value="1"/>
</dbReference>
<feature type="domain" description="Leucine-binding protein" evidence="5">
    <location>
        <begin position="61"/>
        <end position="399"/>
    </location>
</feature>
<feature type="compositionally biased region" description="Low complexity" evidence="3">
    <location>
        <begin position="28"/>
        <end position="43"/>
    </location>
</feature>
<dbReference type="Pfam" id="PF13458">
    <property type="entry name" value="Peripla_BP_6"/>
    <property type="match status" value="1"/>
</dbReference>
<evidence type="ECO:0000256" key="1">
    <source>
        <dbReference type="ARBA" id="ARBA00010062"/>
    </source>
</evidence>
<sequence length="423" mass="44893">MKKIVAMLASLAIVASFAACGAKEETPETPGTETPGTETPGTETPEEEEAAQGVFDDRIIVGNSAATSGNYAPVGVPFNAGIEAYFKMINEEGGVDGRKIEFKHIDDEFDPVKGKAALSTLVEDDKIFALVGHFGTPVVGATIEDVKEYGIPAVYFATGIGQLYNDKAEGKDRGIFPVQPIYQTEGQIMVARAVGDFEAKKIGVIYTNDDAGKDLFAGVEAKAKELNIEVVAEQVAAGATDVSSAVTSIKNANVDFVIGAAIQATIPTIVKELAAQNVNKDVITTYVNVSPVISEAVINEINGKFDVYGLGWVDLVENADSLAAFAEWAPDYATNVYAMTGWIAGHFFVEGLKRVEGTVTWDKYMDALESAPIKNPFGGEINYADGLRAGTQEMNLSKVGLVENAPGWVPVDGLQSMDSLLGK</sequence>
<feature type="region of interest" description="Disordered" evidence="3">
    <location>
        <begin position="23"/>
        <end position="50"/>
    </location>
</feature>
<keyword evidence="7" id="KW-1185">Reference proteome</keyword>
<feature type="signal peptide" evidence="4">
    <location>
        <begin position="1"/>
        <end position="18"/>
    </location>
</feature>
<keyword evidence="2 4" id="KW-0732">Signal</keyword>
<proteinExistence type="inferred from homology"/>
<name>A0A1I5ATS4_9CLOT</name>
<dbReference type="STRING" id="398199.SAMN05421804_103316"/>
<feature type="chain" id="PRO_5038727934" evidence="4">
    <location>
        <begin position="19"/>
        <end position="423"/>
    </location>
</feature>
<dbReference type="PANTHER" id="PTHR47235">
    <property type="entry name" value="BLR6548 PROTEIN"/>
    <property type="match status" value="1"/>
</dbReference>
<dbReference type="InterPro" id="IPR028081">
    <property type="entry name" value="Leu-bd"/>
</dbReference>
<gene>
    <name evidence="6" type="ORF">SAMN04488695_103173</name>
</gene>
<dbReference type="RefSeq" id="WP_074911711.1">
    <property type="nucleotide sequence ID" value="NZ_FOVK01000003.1"/>
</dbReference>
<dbReference type="Proteomes" id="UP000181899">
    <property type="component" value="Unassembled WGS sequence"/>
</dbReference>
<dbReference type="eggNOG" id="COG0683">
    <property type="taxonomic scope" value="Bacteria"/>
</dbReference>
<protein>
    <submittedName>
        <fullName evidence="6">ABC-type branched-chain amino acid transport system, substrate-binding protein</fullName>
    </submittedName>
</protein>
<dbReference type="PROSITE" id="PS51257">
    <property type="entry name" value="PROKAR_LIPOPROTEIN"/>
    <property type="match status" value="1"/>
</dbReference>
<dbReference type="EMBL" id="FOVK01000003">
    <property type="protein sequence ID" value="SFN65599.1"/>
    <property type="molecule type" value="Genomic_DNA"/>
</dbReference>
<dbReference type="InterPro" id="IPR028082">
    <property type="entry name" value="Peripla_BP_I"/>
</dbReference>
<dbReference type="PANTHER" id="PTHR47235:SF1">
    <property type="entry name" value="BLR6548 PROTEIN"/>
    <property type="match status" value="1"/>
</dbReference>
<dbReference type="Gene3D" id="3.40.50.2300">
    <property type="match status" value="2"/>
</dbReference>
<comment type="similarity">
    <text evidence="1">Belongs to the leucine-binding protein family.</text>
</comment>
<accession>A0A1I5ATS4</accession>
<organism evidence="6 7">
    <name type="scientific">Proteiniclasticum ruminis</name>
    <dbReference type="NCBI Taxonomy" id="398199"/>
    <lineage>
        <taxon>Bacteria</taxon>
        <taxon>Bacillati</taxon>
        <taxon>Bacillota</taxon>
        <taxon>Clostridia</taxon>
        <taxon>Eubacteriales</taxon>
        <taxon>Clostridiaceae</taxon>
        <taxon>Proteiniclasticum</taxon>
    </lineage>
</organism>
<evidence type="ECO:0000313" key="7">
    <source>
        <dbReference type="Proteomes" id="UP000181899"/>
    </source>
</evidence>